<evidence type="ECO:0000256" key="4">
    <source>
        <dbReference type="ARBA" id="ARBA00022692"/>
    </source>
</evidence>
<name>A0A841PHT7_9BACL</name>
<accession>A0A841PHT7</accession>
<keyword evidence="6 8" id="KW-1133">Transmembrane helix</keyword>
<dbReference type="EMBL" id="JACHHJ010000001">
    <property type="protein sequence ID" value="MBB6448350.1"/>
    <property type="molecule type" value="Genomic_DNA"/>
</dbReference>
<evidence type="ECO:0000256" key="1">
    <source>
        <dbReference type="ARBA" id="ARBA00004651"/>
    </source>
</evidence>
<proteinExistence type="inferred from homology"/>
<dbReference type="Proteomes" id="UP000568839">
    <property type="component" value="Unassembled WGS sequence"/>
</dbReference>
<evidence type="ECO:0000313" key="10">
    <source>
        <dbReference type="Proteomes" id="UP000568839"/>
    </source>
</evidence>
<feature type="transmembrane region" description="Helical" evidence="8">
    <location>
        <begin position="142"/>
        <end position="161"/>
    </location>
</feature>
<evidence type="ECO:0000256" key="6">
    <source>
        <dbReference type="ARBA" id="ARBA00022989"/>
    </source>
</evidence>
<keyword evidence="3" id="KW-1003">Cell membrane</keyword>
<protein>
    <submittedName>
        <fullName evidence="9">Rod shape-determining protein MreD</fullName>
    </submittedName>
</protein>
<dbReference type="InterPro" id="IPR007227">
    <property type="entry name" value="Cell_shape_determining_MreD"/>
</dbReference>
<evidence type="ECO:0000256" key="7">
    <source>
        <dbReference type="ARBA" id="ARBA00023136"/>
    </source>
</evidence>
<feature type="transmembrane region" description="Helical" evidence="8">
    <location>
        <begin position="56"/>
        <end position="79"/>
    </location>
</feature>
<reference evidence="9 10" key="1">
    <citation type="submission" date="2020-08" db="EMBL/GenBank/DDBJ databases">
        <title>Genomic Encyclopedia of Type Strains, Phase IV (KMG-IV): sequencing the most valuable type-strain genomes for metagenomic binning, comparative biology and taxonomic classification.</title>
        <authorList>
            <person name="Goeker M."/>
        </authorList>
    </citation>
    <scope>NUCLEOTIDE SEQUENCE [LARGE SCALE GENOMIC DNA]</scope>
    <source>
        <strain evidence="9 10">DSM 21769</strain>
    </source>
</reference>
<evidence type="ECO:0000256" key="8">
    <source>
        <dbReference type="SAM" id="Phobius"/>
    </source>
</evidence>
<keyword evidence="10" id="KW-1185">Reference proteome</keyword>
<comment type="similarity">
    <text evidence="2">Belongs to the MreD family.</text>
</comment>
<evidence type="ECO:0000256" key="2">
    <source>
        <dbReference type="ARBA" id="ARBA00007776"/>
    </source>
</evidence>
<keyword evidence="5" id="KW-0133">Cell shape</keyword>
<dbReference type="AlphaFoldDB" id="A0A841PHT7"/>
<sequence>MRYLLPLFVAVLFLFEGTWFQVLFPRTLESEFIWVPRFTLVLIVLISIYKGSSTGLIYGIIVGFFQDVVYSSLLGIYLFSYGLLGYMSGVSYEAVKNRVTLLFVVVVLVVSSLELFTYGIYQGIGYTAMPFADFAQYRWLPSLLLNGVFLMIIVFPIRKLIRRLNDEERLLSP</sequence>
<keyword evidence="4 8" id="KW-0812">Transmembrane</keyword>
<evidence type="ECO:0000256" key="5">
    <source>
        <dbReference type="ARBA" id="ARBA00022960"/>
    </source>
</evidence>
<keyword evidence="7 8" id="KW-0472">Membrane</keyword>
<feature type="transmembrane region" description="Helical" evidence="8">
    <location>
        <begin position="99"/>
        <end position="121"/>
    </location>
</feature>
<dbReference type="RefSeq" id="WP_184402355.1">
    <property type="nucleotide sequence ID" value="NZ_JACHHJ010000001.1"/>
</dbReference>
<dbReference type="GO" id="GO:0005886">
    <property type="term" value="C:plasma membrane"/>
    <property type="evidence" value="ECO:0007669"/>
    <property type="project" value="UniProtKB-SubCell"/>
</dbReference>
<evidence type="ECO:0000256" key="3">
    <source>
        <dbReference type="ARBA" id="ARBA00022475"/>
    </source>
</evidence>
<dbReference type="GO" id="GO:0008360">
    <property type="term" value="P:regulation of cell shape"/>
    <property type="evidence" value="ECO:0007669"/>
    <property type="project" value="UniProtKB-KW"/>
</dbReference>
<dbReference type="NCBIfam" id="TIGR03426">
    <property type="entry name" value="shape_MreD"/>
    <property type="match status" value="1"/>
</dbReference>
<comment type="subcellular location">
    <subcellularLocation>
        <location evidence="1">Cell membrane</location>
        <topology evidence="1">Multi-pass membrane protein</topology>
    </subcellularLocation>
</comment>
<organism evidence="9 10">
    <name type="scientific">Geomicrobium halophilum</name>
    <dbReference type="NCBI Taxonomy" id="549000"/>
    <lineage>
        <taxon>Bacteria</taxon>
        <taxon>Bacillati</taxon>
        <taxon>Bacillota</taxon>
        <taxon>Bacilli</taxon>
        <taxon>Bacillales</taxon>
        <taxon>Geomicrobium</taxon>
    </lineage>
</organism>
<comment type="caution">
    <text evidence="9">The sequence shown here is derived from an EMBL/GenBank/DDBJ whole genome shotgun (WGS) entry which is preliminary data.</text>
</comment>
<dbReference type="Pfam" id="PF04093">
    <property type="entry name" value="MreD"/>
    <property type="match status" value="1"/>
</dbReference>
<gene>
    <name evidence="9" type="ORF">HNR44_000299</name>
</gene>
<evidence type="ECO:0000313" key="9">
    <source>
        <dbReference type="EMBL" id="MBB6448350.1"/>
    </source>
</evidence>